<protein>
    <submittedName>
        <fullName evidence="1">Uncharacterized protein</fullName>
    </submittedName>
</protein>
<accession>A0ACC2SWW3</accession>
<evidence type="ECO:0000313" key="2">
    <source>
        <dbReference type="Proteomes" id="UP001165960"/>
    </source>
</evidence>
<name>A0ACC2SWW3_9FUNG</name>
<comment type="caution">
    <text evidence="1">The sequence shown here is derived from an EMBL/GenBank/DDBJ whole genome shotgun (WGS) entry which is preliminary data.</text>
</comment>
<dbReference type="EMBL" id="QTSX02004277">
    <property type="protein sequence ID" value="KAJ9066800.1"/>
    <property type="molecule type" value="Genomic_DNA"/>
</dbReference>
<keyword evidence="2" id="KW-1185">Reference proteome</keyword>
<proteinExistence type="predicted"/>
<organism evidence="1 2">
    <name type="scientific">Entomophthora muscae</name>
    <dbReference type="NCBI Taxonomy" id="34485"/>
    <lineage>
        <taxon>Eukaryota</taxon>
        <taxon>Fungi</taxon>
        <taxon>Fungi incertae sedis</taxon>
        <taxon>Zoopagomycota</taxon>
        <taxon>Entomophthoromycotina</taxon>
        <taxon>Entomophthoromycetes</taxon>
        <taxon>Entomophthorales</taxon>
        <taxon>Entomophthoraceae</taxon>
        <taxon>Entomophthora</taxon>
    </lineage>
</organism>
<dbReference type="Proteomes" id="UP001165960">
    <property type="component" value="Unassembled WGS sequence"/>
</dbReference>
<sequence length="496" mass="56778">MGTSPYDVRQVSDGARIVEVAGPSKHDVKGYVSDLCPRRRGRRDVEINHGYEIRKIHYSGNAENRIDVVFMGDGYTRSEKQKFFADTGRLVNELFQGEPFSEMAPILNFWGIFVESSVSGIGQFNDIGTPFGVHRMHGQLRGLFFYRQDLARSMCRMTGKLACDFPAILANDNYMGGMGGEFIMSTSANRSGIFGLRHEIGHSFGDFGEEYDNGYAYDGANSSPELTSIPWKHWLTGPLRKERLIYRILEYPWHDLTTPFARSFVSTGKYFGWWLVLSVTSANESNALQIQFDNTTLPWTSNHHNDREFYEWKHSTPITRGPHTITIRSQTPNTFHIPRMLGSITLHELGSPAELNVSNHHYSAYPTWSNTRKKTYRPTHYGCLMRNMTSHSFCNVCMESMWLNLLQRLSLIETVSFHNSTIFLTTLSLGQLRTLPPVDSLHIEWYLEAFPQPHLTNRFQVTHPSRGNWNVTVHLKSKFIRLANHPATTDSFAFQI</sequence>
<reference evidence="1" key="1">
    <citation type="submission" date="2022-04" db="EMBL/GenBank/DDBJ databases">
        <title>Genome of the entomopathogenic fungus Entomophthora muscae.</title>
        <authorList>
            <person name="Elya C."/>
            <person name="Lovett B.R."/>
            <person name="Lee E."/>
            <person name="Macias A.M."/>
            <person name="Hajek A.E."/>
            <person name="De Bivort B.L."/>
            <person name="Kasson M.T."/>
            <person name="De Fine Licht H.H."/>
            <person name="Stajich J.E."/>
        </authorList>
    </citation>
    <scope>NUCLEOTIDE SEQUENCE</scope>
    <source>
        <strain evidence="1">Berkeley</strain>
    </source>
</reference>
<gene>
    <name evidence="1" type="ORF">DSO57_1006091</name>
</gene>
<evidence type="ECO:0000313" key="1">
    <source>
        <dbReference type="EMBL" id="KAJ9066800.1"/>
    </source>
</evidence>